<name>A0A0N4XBT9_HAEPC</name>
<accession>A0A0N4XBT9</accession>
<keyword evidence="2" id="KW-1185">Reference proteome</keyword>
<dbReference type="WBParaSite" id="HPLM_0002183401-mRNA-1">
    <property type="protein sequence ID" value="HPLM_0002183401-mRNA-1"/>
    <property type="gene ID" value="HPLM_0002183401"/>
</dbReference>
<evidence type="ECO:0000313" key="3">
    <source>
        <dbReference type="WBParaSite" id="HPLM_0002183401-mRNA-1"/>
    </source>
</evidence>
<sequence>MSNLETEPLQGLTDRTKEVSRSITYQNCSCLTFVFSDFSVIRMY</sequence>
<protein>
    <submittedName>
        <fullName evidence="1 3">Uncharacterized protein</fullName>
    </submittedName>
</protein>
<organism evidence="3">
    <name type="scientific">Haemonchus placei</name>
    <name type="common">Barber's pole worm</name>
    <dbReference type="NCBI Taxonomy" id="6290"/>
    <lineage>
        <taxon>Eukaryota</taxon>
        <taxon>Metazoa</taxon>
        <taxon>Ecdysozoa</taxon>
        <taxon>Nematoda</taxon>
        <taxon>Chromadorea</taxon>
        <taxon>Rhabditida</taxon>
        <taxon>Rhabditina</taxon>
        <taxon>Rhabditomorpha</taxon>
        <taxon>Strongyloidea</taxon>
        <taxon>Trichostrongylidae</taxon>
        <taxon>Haemonchus</taxon>
    </lineage>
</organism>
<evidence type="ECO:0000313" key="1">
    <source>
        <dbReference type="EMBL" id="VDO92760.1"/>
    </source>
</evidence>
<dbReference type="EMBL" id="UZAF01024221">
    <property type="protein sequence ID" value="VDO92760.1"/>
    <property type="molecule type" value="Genomic_DNA"/>
</dbReference>
<reference evidence="3" key="1">
    <citation type="submission" date="2017-02" db="UniProtKB">
        <authorList>
            <consortium name="WormBaseParasite"/>
        </authorList>
    </citation>
    <scope>IDENTIFICATION</scope>
</reference>
<dbReference type="AlphaFoldDB" id="A0A0N4XBT9"/>
<dbReference type="Proteomes" id="UP000268014">
    <property type="component" value="Unassembled WGS sequence"/>
</dbReference>
<proteinExistence type="predicted"/>
<gene>
    <name evidence="1" type="ORF">HPLM_LOCUS21823</name>
</gene>
<reference evidence="1 2" key="2">
    <citation type="submission" date="2018-11" db="EMBL/GenBank/DDBJ databases">
        <authorList>
            <consortium name="Pathogen Informatics"/>
        </authorList>
    </citation>
    <scope>NUCLEOTIDE SEQUENCE [LARGE SCALE GENOMIC DNA]</scope>
    <source>
        <strain evidence="1 2">MHpl1</strain>
    </source>
</reference>
<evidence type="ECO:0000313" key="2">
    <source>
        <dbReference type="Proteomes" id="UP000268014"/>
    </source>
</evidence>